<dbReference type="KEGG" id="lmat:92517972"/>
<feature type="region of interest" description="Disordered" evidence="2">
    <location>
        <begin position="562"/>
        <end position="604"/>
    </location>
</feature>
<keyword evidence="4" id="KW-1185">Reference proteome</keyword>
<feature type="region of interest" description="Disordered" evidence="2">
    <location>
        <begin position="518"/>
        <end position="541"/>
    </location>
</feature>
<feature type="compositionally biased region" description="Low complexity" evidence="2">
    <location>
        <begin position="2433"/>
        <end position="2454"/>
    </location>
</feature>
<feature type="compositionally biased region" description="Low complexity" evidence="2">
    <location>
        <begin position="1192"/>
        <end position="1207"/>
    </location>
</feature>
<feature type="compositionally biased region" description="Basic residues" evidence="2">
    <location>
        <begin position="1143"/>
        <end position="1155"/>
    </location>
</feature>
<feature type="region of interest" description="Disordered" evidence="2">
    <location>
        <begin position="1362"/>
        <end position="1388"/>
    </location>
</feature>
<feature type="compositionally biased region" description="Polar residues" evidence="2">
    <location>
        <begin position="525"/>
        <end position="534"/>
    </location>
</feature>
<evidence type="ECO:0000256" key="2">
    <source>
        <dbReference type="SAM" id="MobiDB-lite"/>
    </source>
</evidence>
<evidence type="ECO:0000313" key="3">
    <source>
        <dbReference type="EMBL" id="KAG5487754.1"/>
    </source>
</evidence>
<dbReference type="Proteomes" id="UP000673552">
    <property type="component" value="Chromosome 3"/>
</dbReference>
<gene>
    <name evidence="3" type="ORF">LSCM1_08120</name>
</gene>
<feature type="compositionally biased region" description="Pro residues" evidence="2">
    <location>
        <begin position="23"/>
        <end position="39"/>
    </location>
</feature>
<feature type="region of interest" description="Disordered" evidence="2">
    <location>
        <begin position="1192"/>
        <end position="1262"/>
    </location>
</feature>
<feature type="region of interest" description="Disordered" evidence="2">
    <location>
        <begin position="1140"/>
        <end position="1160"/>
    </location>
</feature>
<feature type="compositionally biased region" description="Basic residues" evidence="2">
    <location>
        <begin position="165"/>
        <end position="185"/>
    </location>
</feature>
<proteinExistence type="predicted"/>
<feature type="compositionally biased region" description="Basic and acidic residues" evidence="2">
    <location>
        <begin position="688"/>
        <end position="697"/>
    </location>
</feature>
<keyword evidence="1" id="KW-0175">Coiled coil</keyword>
<feature type="region of interest" description="Disordered" evidence="2">
    <location>
        <begin position="2425"/>
        <end position="2454"/>
    </location>
</feature>
<comment type="caution">
    <text evidence="3">The sequence shown here is derived from an EMBL/GenBank/DDBJ whole genome shotgun (WGS) entry which is preliminary data.</text>
</comment>
<feature type="region of interest" description="Disordered" evidence="2">
    <location>
        <begin position="2042"/>
        <end position="2062"/>
    </location>
</feature>
<evidence type="ECO:0000256" key="1">
    <source>
        <dbReference type="SAM" id="Coils"/>
    </source>
</evidence>
<feature type="region of interest" description="Disordered" evidence="2">
    <location>
        <begin position="2627"/>
        <end position="2760"/>
    </location>
</feature>
<sequence>MASTPGVEEVAAVVAVAQAPVSQPMPPSPPPLIELPPSAPSTQSQPSQEEPEAEQPDTTLPLPLPAAPMTRRRKRSLASTRASAHYLTATTAAIARSRSPRGFAAARSTVVSPSTATPPPQPAARPQRSSSSPSLQKNSGRPLQGDAGPFAGSRRTSAARMPASQRHRPSRHSKATPHMARRARRASSAASPYGSLIDAVLDEQFAAVPASCQPQLMEGTRARISDPVDPHGTTGVAVDGDDAIVVEVVPSERRGRGGGVAARRQRRRTLSFSDASHQVEEVLDPDDSVDSGEAATAPLQLQALRLQPLPPAAPASALIEEAVLASGADSEFVDAFVDVAAVSPTLASRATQSAARSSLMAERARLLHDSPCMVLESGSARGAARLDDAEARELLWRPTAEPRVVARTSRPVGAAIPAKDRNAGRASKRAPSVQRAATAPPALPAALVAFLKAEADAEAAVRDPSAAVGVGADARASPTPASDTTLSPPLTSAPFLPVLSPAAESAAVLRELKDVQRRLRDQSHRQGTMETSAGATPPDARAEACVSAAGLFKRTQRRESCSPCDVTATASSASSTATDSSSTAPKHSAQRGSAGRSRKAGLHRATSEYWVTASLAEIVDAIDEQCTAAPVRERQRGEADFHPTSYARRLLDTSARSCTPSTGTDDDDGTYTGGNYAEDDATGCQGGRAEEGRRQEEGGGATVSGHRRSSQSAPSTLFSPSSAALQREVLLRSSPTWVTAAAELGLTPAEVQDLLQYSLSSPSASAFSLAAGNRRAHDGRGVVEAAVDVQDGNGVARQRSGPAKNRSGGEGRGESPSKTQQQRPHRSDSASLDAAAQAALAQRIVAVMPAIPAELQSELNRQRRLLERIYRDVNCMSAPAHAAVRARLASPTLSFAAARQPPPVELTTGARAEAAQTNPQAAAEPHEERVQHDEYQQLLFASLPRPAAQALMVAGGLRGAAADPSRPLPPFHAVVAHPTRRALPVTATLSTGNDASAPREPYEEALRELAQREADHYISELDRLRTSYDRQLQDERHQRQQERRQYAELLQAQQRKMLRHHRETVHLLQRECRLQKQQQESLIQKLVASQSAAVQRQQNQQQQSMKLMLSGAVDVMKSCVAAEGVERGVDAGEAAAASTSRVIQRRRQRQQRQRPRAFLGCAGSGGLKTWPTAGKAAPSSAAVCAAGTSAATVPAAPSSVSSRSTSPLRPNDGSGDVRVVSRVAADGRPAEGTHNGGSAPLTASGEKAAQHRAAGITQSVVSPTSALEPAQATATQVDAVAAGAVPHSNTPEVLRAVYGGGAGPPPRRSRPQGRMTLPLHVRLPPEEDTPTHRRLSTAALTAELSDIRAIAAARDAGLAEGTRLYGVQPRRPRLSQSPPSPNTGEAGMQRLNQTAPCRALLATPSSEAADRHAHTPGGEKVVRRRSAESRRLGRAQSRSGRGRSVKSRGPSPGRRGRRTPPYAAARSGGGGRPLPRHFDTEIVSALSIEAATAPLHGASETQAPPVAPRGGVMAGRGVWAESIPEGDGRTCGETDPYQQAVDAAVVTAGVTAGKPSVGRPVLMLSQPADGGVDRVTHAAGVLAAGGTPAPCTAQAVDAQLRAALCHRAGVVRALRQMALPSCSPPGAIPPRTEVAAAPAQGDGSAGDDGAHAILNAVGSLPPCDGVFFGASAEVLIKTTDSCAVGGDSEGVLPSNLADAQVPLTMLSDYERAWTRYAAAEREVESHARTLAAEDAGVLESVGIATQHRRRGQGEEDGAELTVVTASRPASTAAAVCYRESELGYGYTALKGGSVHVSPRMAAEARALTEARRRLSAIRACFITPPPRGAACAVGRRAAGSTAGLDASVRDAALARQLVDSVVLSVLEAPHQHSHTDPVRQVMAAMEHEMLRLMVAECLEERAEVASGHAQEAKAHRQPEKPEQLRLDADLARALAEAALEDAVHAALARVRDGEMITPVTAHSDEAAAATGATRTAAADAPVEASWAPEVDAREHVFVPRTASTAWLRDDSPPPQAAPPEQGPLQPIDKKAMGEPDAITATATVTLPSSRSENHGTTSSATLRATEPATQEVRVVVDISPFVRHMMASRDLAAATPAQEPQQLYGPRPYPPVQQEQLPSRWMALEDRRDVIVEVEGGAAVAETRAGLPTPTVVKAENVAKRKPAAAPTDDDDGRLQASTVSATPAAVPASPALAIPLPAASAAVVSSSSAVVAPPLAPPTLPVPAPVELTGAHVWGTVSPEDHSDVHRAPQLMLLRLLESSLLDQERLQRASLADREEEQRHAHELLCEVAKAAAEQRSSTRAKMPVPVPEPSAVATPMAPSQMAVPQQRVAGADPNDARREEGEGAGAATSRPPPVRDAVMGFVMEWVRQFGAAEQQPSSLHDGATPASPASLAEGIAAAQRAPPHDAPRRPPPSLLMRYAASRPSTRNLGSSTSTASSSSLSPSLPSSLLMTSSSSSSLLTEQVWRPAGVTGGQRSGGQHARKARPVLDTQRDDTSSSTATTHYTTGRSSVTLAVADAAREDRAALSGSSRLLPPRAFAEVQAALATALRAHQHSQRAEEVNVAPAEENRLGVSDIPLGSAVGNSPFAVSLPAHSAEAIAFMRTPSPMSTAAAACEDNRCVKRSADEARKPAPSEGKGDKGVGAVVLVPPPGAEQPHAMESRPRSPSRTGSWVCASLTSTSTSSHSGDGGCRGCGSQPARACSAQGSAFPSSALPFMSARARSGAESTSKNGVPPAPTSTTRAPPATPASVPLPSSSS</sequence>
<feature type="compositionally biased region" description="Low complexity" evidence="2">
    <location>
        <begin position="567"/>
        <end position="584"/>
    </location>
</feature>
<feature type="compositionally biased region" description="Pro residues" evidence="2">
    <location>
        <begin position="2012"/>
        <end position="2021"/>
    </location>
</feature>
<feature type="compositionally biased region" description="Polar residues" evidence="2">
    <location>
        <begin position="710"/>
        <end position="721"/>
    </location>
</feature>
<feature type="compositionally biased region" description="Low complexity" evidence="2">
    <location>
        <begin position="104"/>
        <end position="115"/>
    </location>
</feature>
<feature type="compositionally biased region" description="Polar residues" evidence="2">
    <location>
        <begin position="479"/>
        <end position="488"/>
    </location>
</feature>
<dbReference type="OrthoDB" id="267937at2759"/>
<organism evidence="3 4">
    <name type="scientific">Leishmania martiniquensis</name>
    <dbReference type="NCBI Taxonomy" id="1580590"/>
    <lineage>
        <taxon>Eukaryota</taxon>
        <taxon>Discoba</taxon>
        <taxon>Euglenozoa</taxon>
        <taxon>Kinetoplastea</taxon>
        <taxon>Metakinetoplastina</taxon>
        <taxon>Trypanosomatida</taxon>
        <taxon>Trypanosomatidae</taxon>
        <taxon>Leishmaniinae</taxon>
        <taxon>Leishmania</taxon>
    </lineage>
</organism>
<feature type="region of interest" description="Disordered" evidence="2">
    <location>
        <begin position="788"/>
        <end position="832"/>
    </location>
</feature>
<feature type="compositionally biased region" description="Basic and acidic residues" evidence="2">
    <location>
        <begin position="2627"/>
        <end position="2642"/>
    </location>
</feature>
<feature type="region of interest" description="Disordered" evidence="2">
    <location>
        <begin position="651"/>
        <end position="721"/>
    </location>
</feature>
<feature type="compositionally biased region" description="Low complexity" evidence="2">
    <location>
        <begin position="124"/>
        <end position="134"/>
    </location>
</feature>
<evidence type="ECO:0000313" key="4">
    <source>
        <dbReference type="Proteomes" id="UP000673552"/>
    </source>
</evidence>
<dbReference type="GeneID" id="92517972"/>
<accession>A0A836H8E3</accession>
<feature type="coiled-coil region" evidence="1">
    <location>
        <begin position="1007"/>
        <end position="1052"/>
    </location>
</feature>
<feature type="compositionally biased region" description="Low complexity" evidence="2">
    <location>
        <begin position="2498"/>
        <end position="2507"/>
    </location>
</feature>
<feature type="region of interest" description="Disordered" evidence="2">
    <location>
        <begin position="21"/>
        <end position="190"/>
    </location>
</feature>
<dbReference type="RefSeq" id="XP_067181565.1">
    <property type="nucleotide sequence ID" value="XM_067325460.1"/>
</dbReference>
<feature type="region of interest" description="Disordered" evidence="2">
    <location>
        <begin position="2471"/>
        <end position="2507"/>
    </location>
</feature>
<feature type="compositionally biased region" description="Low complexity" evidence="2">
    <location>
        <begin position="2678"/>
        <end position="2688"/>
    </location>
</feature>
<feature type="region of interest" description="Disordered" evidence="2">
    <location>
        <begin position="463"/>
        <end position="488"/>
    </location>
</feature>
<feature type="region of interest" description="Disordered" evidence="2">
    <location>
        <begin position="2003"/>
        <end position="2030"/>
    </location>
</feature>
<dbReference type="EMBL" id="JAFEUZ010000003">
    <property type="protein sequence ID" value="KAG5487754.1"/>
    <property type="molecule type" value="Genomic_DNA"/>
</dbReference>
<protein>
    <submittedName>
        <fullName evidence="3">Uncharacterized protein</fullName>
    </submittedName>
</protein>
<name>A0A836H8E3_9TRYP</name>
<reference evidence="3 4" key="1">
    <citation type="submission" date="2021-03" db="EMBL/GenBank/DDBJ databases">
        <title>Leishmania (Mundinia) martiniquensis Genome sequencing and assembly.</title>
        <authorList>
            <person name="Almutairi H."/>
            <person name="Gatherer D."/>
        </authorList>
    </citation>
    <scope>NUCLEOTIDE SEQUENCE [LARGE SCALE GENOMIC DNA]</scope>
    <source>
        <strain evidence="3">LSCM1</strain>
    </source>
</reference>
<feature type="compositionally biased region" description="Low complexity" evidence="2">
    <location>
        <begin position="2740"/>
        <end position="2754"/>
    </location>
</feature>
<feature type="region of interest" description="Disordered" evidence="2">
    <location>
        <begin position="1403"/>
        <end position="1475"/>
    </location>
</feature>
<feature type="region of interest" description="Disordered" evidence="2">
    <location>
        <begin position="412"/>
        <end position="438"/>
    </location>
</feature>
<feature type="region of interest" description="Disordered" evidence="2">
    <location>
        <begin position="2296"/>
        <end position="2357"/>
    </location>
</feature>